<dbReference type="HOGENOM" id="CLU_604347_0_0_1"/>
<name>A0A0D0AEP4_9AGAM</name>
<proteinExistence type="predicted"/>
<dbReference type="InParanoid" id="A0A0D0AEP4"/>
<dbReference type="AlphaFoldDB" id="A0A0D0AEP4"/>
<organism evidence="1 2">
    <name type="scientific">Suillus luteus UH-Slu-Lm8-n1</name>
    <dbReference type="NCBI Taxonomy" id="930992"/>
    <lineage>
        <taxon>Eukaryota</taxon>
        <taxon>Fungi</taxon>
        <taxon>Dikarya</taxon>
        <taxon>Basidiomycota</taxon>
        <taxon>Agaricomycotina</taxon>
        <taxon>Agaricomycetes</taxon>
        <taxon>Agaricomycetidae</taxon>
        <taxon>Boletales</taxon>
        <taxon>Suillineae</taxon>
        <taxon>Suillaceae</taxon>
        <taxon>Suillus</taxon>
    </lineage>
</organism>
<keyword evidence="2" id="KW-1185">Reference proteome</keyword>
<dbReference type="Proteomes" id="UP000054485">
    <property type="component" value="Unassembled WGS sequence"/>
</dbReference>
<gene>
    <name evidence="1" type="ORF">CY34DRAFT_16304</name>
</gene>
<evidence type="ECO:0000313" key="2">
    <source>
        <dbReference type="Proteomes" id="UP000054485"/>
    </source>
</evidence>
<protein>
    <submittedName>
        <fullName evidence="1">Uncharacterized protein</fullName>
    </submittedName>
</protein>
<sequence length="453" mass="51143">MLRLVEHIWPSSTRQIFFTRFPNRPTAEHSCKSQESKLTIEVGQEFIVSRSEEHVFAVGKAPAFIIPWKIDKRWREIRHPKEILLSAQQVRKLTMLPSGEQILALCTPPTFIFGFGTVVFSSDFRHFMKLVLRTHKALFTTKGDILAYVSWCSSRYSASKLYPAFGCVSPDVVPLLSGQLLNPDPASRYGFDEVVGHQLFLLPSGESEFYDTYSRALERKELPDSLPDLRHDPRTQGTEIWHRTLFWDKLRVPDVDWVKPVLFPLAFNDCGRLKFTQVANTLYQYSLAIELSRPPLTKFNLYSSTIMHFTALVAFAVVASSVLGSSVPAPTLHSRVIPKRDSGNGGYGFHGNSTLLPVSIVPVQPGEHDQYQRRNSEISIMGRALDSVTTKRDDDSTIHTVLAAKRFVGDVITGPSSIWDECPTIYGFTSTHSISICKAHLFYDCFHAENELS</sequence>
<accession>A0A0D0AEP4</accession>
<dbReference type="EMBL" id="KN835518">
    <property type="protein sequence ID" value="KIK36574.1"/>
    <property type="molecule type" value="Genomic_DNA"/>
</dbReference>
<evidence type="ECO:0000313" key="1">
    <source>
        <dbReference type="EMBL" id="KIK36574.1"/>
    </source>
</evidence>
<reference evidence="1 2" key="1">
    <citation type="submission" date="2014-04" db="EMBL/GenBank/DDBJ databases">
        <authorList>
            <consortium name="DOE Joint Genome Institute"/>
            <person name="Kuo A."/>
            <person name="Ruytinx J."/>
            <person name="Rineau F."/>
            <person name="Colpaert J."/>
            <person name="Kohler A."/>
            <person name="Nagy L.G."/>
            <person name="Floudas D."/>
            <person name="Copeland A."/>
            <person name="Barry K.W."/>
            <person name="Cichocki N."/>
            <person name="Veneault-Fourrey C."/>
            <person name="LaButti K."/>
            <person name="Lindquist E.A."/>
            <person name="Lipzen A."/>
            <person name="Lundell T."/>
            <person name="Morin E."/>
            <person name="Murat C."/>
            <person name="Sun H."/>
            <person name="Tunlid A."/>
            <person name="Henrissat B."/>
            <person name="Grigoriev I.V."/>
            <person name="Hibbett D.S."/>
            <person name="Martin F."/>
            <person name="Nordberg H.P."/>
            <person name="Cantor M.N."/>
            <person name="Hua S.X."/>
        </authorList>
    </citation>
    <scope>NUCLEOTIDE SEQUENCE [LARGE SCALE GENOMIC DNA]</scope>
    <source>
        <strain evidence="1 2">UH-Slu-Lm8-n1</strain>
    </source>
</reference>
<reference evidence="2" key="2">
    <citation type="submission" date="2015-01" db="EMBL/GenBank/DDBJ databases">
        <title>Evolutionary Origins and Diversification of the Mycorrhizal Mutualists.</title>
        <authorList>
            <consortium name="DOE Joint Genome Institute"/>
            <consortium name="Mycorrhizal Genomics Consortium"/>
            <person name="Kohler A."/>
            <person name="Kuo A."/>
            <person name="Nagy L.G."/>
            <person name="Floudas D."/>
            <person name="Copeland A."/>
            <person name="Barry K.W."/>
            <person name="Cichocki N."/>
            <person name="Veneault-Fourrey C."/>
            <person name="LaButti K."/>
            <person name="Lindquist E.A."/>
            <person name="Lipzen A."/>
            <person name="Lundell T."/>
            <person name="Morin E."/>
            <person name="Murat C."/>
            <person name="Riley R."/>
            <person name="Ohm R."/>
            <person name="Sun H."/>
            <person name="Tunlid A."/>
            <person name="Henrissat B."/>
            <person name="Grigoriev I.V."/>
            <person name="Hibbett D.S."/>
            <person name="Martin F."/>
        </authorList>
    </citation>
    <scope>NUCLEOTIDE SEQUENCE [LARGE SCALE GENOMIC DNA]</scope>
    <source>
        <strain evidence="2">UH-Slu-Lm8-n1</strain>
    </source>
</reference>